<reference evidence="2 3" key="1">
    <citation type="submission" date="2024-01" db="EMBL/GenBank/DDBJ databases">
        <title>The complete chloroplast genome sequence of Lithospermum erythrorhizon: insights into the phylogenetic relationship among Boraginaceae species and the maternal lineages of purple gromwells.</title>
        <authorList>
            <person name="Okada T."/>
            <person name="Watanabe K."/>
        </authorList>
    </citation>
    <scope>NUCLEOTIDE SEQUENCE [LARGE SCALE GENOMIC DNA]</scope>
</reference>
<comment type="caution">
    <text evidence="2">The sequence shown here is derived from an EMBL/GenBank/DDBJ whole genome shotgun (WGS) entry which is preliminary data.</text>
</comment>
<protein>
    <submittedName>
        <fullName evidence="2">Uncharacterized protein</fullName>
    </submittedName>
</protein>
<proteinExistence type="predicted"/>
<keyword evidence="3" id="KW-1185">Reference proteome</keyword>
<feature type="region of interest" description="Disordered" evidence="1">
    <location>
        <begin position="1"/>
        <end position="39"/>
    </location>
</feature>
<feature type="compositionally biased region" description="Low complexity" evidence="1">
    <location>
        <begin position="174"/>
        <end position="184"/>
    </location>
</feature>
<name>A0AAV3QCF6_LITER</name>
<sequence length="216" mass="24431">MLRSSCKPPLARSPIRLRSRRVLQPTSNTMKTPPGSLMKTQKPIRAGEVETGLGLDFATISCDLRALTKMVQQEFGREEMDCDVADFGGDVCNANRSPLFERGRFYEEYERRRNERLRKKKGEKGCVGMEDKKPVYDLGVRTEVVKRRGDAKKFESARKRVVPATPVTQRKEPTTTSRYLLRSSTSKENKKPLLASSSSFSSVIGEKTGARRGRRI</sequence>
<dbReference type="PANTHER" id="PTHR37259">
    <property type="entry name" value="OS07G0474300 PROTEIN"/>
    <property type="match status" value="1"/>
</dbReference>
<evidence type="ECO:0000313" key="2">
    <source>
        <dbReference type="EMBL" id="GAA0160936.1"/>
    </source>
</evidence>
<dbReference type="Proteomes" id="UP001454036">
    <property type="component" value="Unassembled WGS sequence"/>
</dbReference>
<accession>A0AAV3QCF6</accession>
<dbReference type="EMBL" id="BAABME010004034">
    <property type="protein sequence ID" value="GAA0160936.1"/>
    <property type="molecule type" value="Genomic_DNA"/>
</dbReference>
<organism evidence="2 3">
    <name type="scientific">Lithospermum erythrorhizon</name>
    <name type="common">Purple gromwell</name>
    <name type="synonym">Lithospermum officinale var. erythrorhizon</name>
    <dbReference type="NCBI Taxonomy" id="34254"/>
    <lineage>
        <taxon>Eukaryota</taxon>
        <taxon>Viridiplantae</taxon>
        <taxon>Streptophyta</taxon>
        <taxon>Embryophyta</taxon>
        <taxon>Tracheophyta</taxon>
        <taxon>Spermatophyta</taxon>
        <taxon>Magnoliopsida</taxon>
        <taxon>eudicotyledons</taxon>
        <taxon>Gunneridae</taxon>
        <taxon>Pentapetalae</taxon>
        <taxon>asterids</taxon>
        <taxon>lamiids</taxon>
        <taxon>Boraginales</taxon>
        <taxon>Boraginaceae</taxon>
        <taxon>Boraginoideae</taxon>
        <taxon>Lithospermeae</taxon>
        <taxon>Lithospermum</taxon>
    </lineage>
</organism>
<dbReference type="AlphaFoldDB" id="A0AAV3QCF6"/>
<dbReference type="PANTHER" id="PTHR37259:SF2">
    <property type="entry name" value="OS07G0474300 PROTEIN"/>
    <property type="match status" value="1"/>
</dbReference>
<gene>
    <name evidence="2" type="ORF">LIER_17374</name>
</gene>
<evidence type="ECO:0000313" key="3">
    <source>
        <dbReference type="Proteomes" id="UP001454036"/>
    </source>
</evidence>
<evidence type="ECO:0000256" key="1">
    <source>
        <dbReference type="SAM" id="MobiDB-lite"/>
    </source>
</evidence>
<feature type="region of interest" description="Disordered" evidence="1">
    <location>
        <begin position="164"/>
        <end position="216"/>
    </location>
</feature>